<dbReference type="EMBL" id="VIFX01000013">
    <property type="protein sequence ID" value="TQR86339.1"/>
    <property type="molecule type" value="Genomic_DNA"/>
</dbReference>
<dbReference type="Gene3D" id="3.10.180.10">
    <property type="entry name" value="2,3-Dihydroxybiphenyl 1,2-Dioxygenase, domain 1"/>
    <property type="match status" value="2"/>
</dbReference>
<dbReference type="PROSITE" id="PS51819">
    <property type="entry name" value="VOC"/>
    <property type="match status" value="2"/>
</dbReference>
<sequence>MNGERNNHDPLSVLRGDDLPVAPDPAFAARLRARLESALSLPNRTEGVTMSGTDTAIAELNATTVAPAAPRPAALPYLAVAGAREAIAWYADAFGAVLVGDPVVMGDGRVGHAELSIAGGTLYLADEFPELGLKAPAPQAVSVSLMLHVADTDAALERAREHGADVVREVYEGHGSRSATVVDPFGHRWMLSGPVAGAVSPIRHGDIGYVSVWTGDPERSAAFYGHVLGWRCDPTSRRVTNTDQPIGIVAMPGSPTLFCCYAVTDVAAARQAILDEGGEAGEISQTPHGPTVDATDPAGTAFAVYQPTGSDPRPALNGTGPGELSYVTFMVTDSATFRRFYGRVLGWTFEPGRIEDGWEPRSVHPMAGVAGGNAEPVTVPMWTVTDIESAVQRVREAGGTVIEEPSAQSYGSSALCADDQGVRFYLGQH</sequence>
<dbReference type="CDD" id="cd07246">
    <property type="entry name" value="VOC_like"/>
    <property type="match status" value="1"/>
</dbReference>
<proteinExistence type="predicted"/>
<dbReference type="InterPro" id="IPR052164">
    <property type="entry name" value="Anthracycline_SecMetBiosynth"/>
</dbReference>
<keyword evidence="3" id="KW-1185">Reference proteome</keyword>
<protein>
    <submittedName>
        <fullName evidence="2">Glyoxalase</fullName>
    </submittedName>
</protein>
<dbReference type="InterPro" id="IPR037523">
    <property type="entry name" value="VOC_core"/>
</dbReference>
<reference evidence="2 3" key="1">
    <citation type="submission" date="2018-10" db="EMBL/GenBank/DDBJ databases">
        <title>Draft genome of Mycobacterium hodleri strain B.</title>
        <authorList>
            <person name="Amande T.J."/>
            <person name="Mcgenity T.J."/>
        </authorList>
    </citation>
    <scope>NUCLEOTIDE SEQUENCE [LARGE SCALE GENOMIC DNA]</scope>
    <source>
        <strain evidence="2 3">B</strain>
    </source>
</reference>
<dbReference type="PANTHER" id="PTHR33993">
    <property type="entry name" value="GLYOXALASE-RELATED"/>
    <property type="match status" value="1"/>
</dbReference>
<dbReference type="Gene3D" id="3.30.720.110">
    <property type="match status" value="1"/>
</dbReference>
<organism evidence="2 3">
    <name type="scientific">Mycolicibacterium hodleri</name>
    <dbReference type="NCBI Taxonomy" id="49897"/>
    <lineage>
        <taxon>Bacteria</taxon>
        <taxon>Bacillati</taxon>
        <taxon>Actinomycetota</taxon>
        <taxon>Actinomycetes</taxon>
        <taxon>Mycobacteriales</taxon>
        <taxon>Mycobacteriaceae</taxon>
        <taxon>Mycolicibacterium</taxon>
    </lineage>
</organism>
<feature type="domain" description="VOC" evidence="1">
    <location>
        <begin position="71"/>
        <end position="194"/>
    </location>
</feature>
<dbReference type="InterPro" id="IPR004360">
    <property type="entry name" value="Glyas_Fos-R_dOase_dom"/>
</dbReference>
<dbReference type="RefSeq" id="WP_142552359.1">
    <property type="nucleotide sequence ID" value="NZ_VIFX01000013.1"/>
</dbReference>
<dbReference type="AlphaFoldDB" id="A0A544W270"/>
<evidence type="ECO:0000313" key="3">
    <source>
        <dbReference type="Proteomes" id="UP000315759"/>
    </source>
</evidence>
<dbReference type="Proteomes" id="UP000315759">
    <property type="component" value="Unassembled WGS sequence"/>
</dbReference>
<gene>
    <name evidence="2" type="ORF">D8S82_12230</name>
</gene>
<dbReference type="InterPro" id="IPR029068">
    <property type="entry name" value="Glyas_Bleomycin-R_OHBP_Dase"/>
</dbReference>
<dbReference type="InterPro" id="IPR041581">
    <property type="entry name" value="Glyoxalase_6"/>
</dbReference>
<name>A0A544W270_9MYCO</name>
<dbReference type="SUPFAM" id="SSF54593">
    <property type="entry name" value="Glyoxalase/Bleomycin resistance protein/Dihydroxybiphenyl dioxygenase"/>
    <property type="match status" value="3"/>
</dbReference>
<evidence type="ECO:0000259" key="1">
    <source>
        <dbReference type="PROSITE" id="PS51819"/>
    </source>
</evidence>
<comment type="caution">
    <text evidence="2">The sequence shown here is derived from an EMBL/GenBank/DDBJ whole genome shotgun (WGS) entry which is preliminary data.</text>
</comment>
<dbReference type="Pfam" id="PF00903">
    <property type="entry name" value="Glyoxalase"/>
    <property type="match status" value="1"/>
</dbReference>
<dbReference type="PANTHER" id="PTHR33993:SF14">
    <property type="entry name" value="GB|AAF24581.1"/>
    <property type="match status" value="1"/>
</dbReference>
<dbReference type="Pfam" id="PF18029">
    <property type="entry name" value="Glyoxalase_6"/>
    <property type="match status" value="1"/>
</dbReference>
<evidence type="ECO:0000313" key="2">
    <source>
        <dbReference type="EMBL" id="TQR86339.1"/>
    </source>
</evidence>
<accession>A0A544W270</accession>
<dbReference type="Gene3D" id="3.30.720.120">
    <property type="match status" value="1"/>
</dbReference>
<feature type="domain" description="VOC" evidence="1">
    <location>
        <begin position="323"/>
        <end position="429"/>
    </location>
</feature>